<dbReference type="Proteomes" id="UP001107961">
    <property type="component" value="Unassembled WGS sequence"/>
</dbReference>
<dbReference type="Gene3D" id="3.40.1410.10">
    <property type="entry name" value="Chorismate lyase-like"/>
    <property type="match status" value="1"/>
</dbReference>
<dbReference type="InterPro" id="IPR050679">
    <property type="entry name" value="Bact_HTH_transcr_reg"/>
</dbReference>
<evidence type="ECO:0000256" key="3">
    <source>
        <dbReference type="ARBA" id="ARBA00023163"/>
    </source>
</evidence>
<evidence type="ECO:0000259" key="4">
    <source>
        <dbReference type="PROSITE" id="PS50949"/>
    </source>
</evidence>
<dbReference type="PROSITE" id="PS50949">
    <property type="entry name" value="HTH_GNTR"/>
    <property type="match status" value="1"/>
</dbReference>
<evidence type="ECO:0000313" key="5">
    <source>
        <dbReference type="EMBL" id="MCE7511214.1"/>
    </source>
</evidence>
<dbReference type="Gene3D" id="1.10.10.10">
    <property type="entry name" value="Winged helix-like DNA-binding domain superfamily/Winged helix DNA-binding domain"/>
    <property type="match status" value="1"/>
</dbReference>
<dbReference type="EMBL" id="JAJVKT010000045">
    <property type="protein sequence ID" value="MCE7511214.1"/>
    <property type="molecule type" value="Genomic_DNA"/>
</dbReference>
<dbReference type="NCBIfam" id="TIGR02325">
    <property type="entry name" value="C_P_lyase_phnF"/>
    <property type="match status" value="1"/>
</dbReference>
<keyword evidence="3" id="KW-0804">Transcription</keyword>
<accession>A0A9Q3ZHL2</accession>
<dbReference type="SMART" id="SM00866">
    <property type="entry name" value="UTRA"/>
    <property type="match status" value="1"/>
</dbReference>
<dbReference type="Pfam" id="PF07702">
    <property type="entry name" value="UTRA"/>
    <property type="match status" value="1"/>
</dbReference>
<feature type="domain" description="HTH gntR-type" evidence="4">
    <location>
        <begin position="1"/>
        <end position="68"/>
    </location>
</feature>
<dbReference type="SUPFAM" id="SSF46785">
    <property type="entry name" value="Winged helix' DNA-binding domain"/>
    <property type="match status" value="1"/>
</dbReference>
<dbReference type="PANTHER" id="PTHR44846:SF16">
    <property type="entry name" value="TRANSCRIPTIONAL REGULATOR PHNF-RELATED"/>
    <property type="match status" value="1"/>
</dbReference>
<dbReference type="InterPro" id="IPR036390">
    <property type="entry name" value="WH_DNA-bd_sf"/>
</dbReference>
<dbReference type="PANTHER" id="PTHR44846">
    <property type="entry name" value="MANNOSYL-D-GLYCERATE TRANSPORT/METABOLISM SYSTEM REPRESSOR MNGR-RELATED"/>
    <property type="match status" value="1"/>
</dbReference>
<proteinExistence type="predicted"/>
<dbReference type="SMART" id="SM00345">
    <property type="entry name" value="HTH_GNTR"/>
    <property type="match status" value="1"/>
</dbReference>
<dbReference type="InterPro" id="IPR011663">
    <property type="entry name" value="UTRA"/>
</dbReference>
<dbReference type="InterPro" id="IPR012702">
    <property type="entry name" value="CP_lyase_PhnF"/>
</dbReference>
<dbReference type="AlphaFoldDB" id="A0A9Q3ZHL2"/>
<dbReference type="InterPro" id="IPR036388">
    <property type="entry name" value="WH-like_DNA-bd_sf"/>
</dbReference>
<keyword evidence="6" id="KW-1185">Reference proteome</keyword>
<dbReference type="SUPFAM" id="SSF64288">
    <property type="entry name" value="Chorismate lyase-like"/>
    <property type="match status" value="1"/>
</dbReference>
<dbReference type="Pfam" id="PF00392">
    <property type="entry name" value="GntR"/>
    <property type="match status" value="1"/>
</dbReference>
<dbReference type="GO" id="GO:0003700">
    <property type="term" value="F:DNA-binding transcription factor activity"/>
    <property type="evidence" value="ECO:0007669"/>
    <property type="project" value="InterPro"/>
</dbReference>
<dbReference type="PRINTS" id="PR00035">
    <property type="entry name" value="HTHGNTR"/>
</dbReference>
<name>A0A9Q3ZHL2_9GAMM</name>
<keyword evidence="2" id="KW-0238">DNA-binding</keyword>
<keyword evidence="1" id="KW-0805">Transcription regulation</keyword>
<dbReference type="GO" id="GO:0003677">
    <property type="term" value="F:DNA binding"/>
    <property type="evidence" value="ECO:0007669"/>
    <property type="project" value="UniProtKB-KW"/>
</dbReference>
<dbReference type="CDD" id="cd07377">
    <property type="entry name" value="WHTH_GntR"/>
    <property type="match status" value="1"/>
</dbReference>
<evidence type="ECO:0000313" key="6">
    <source>
        <dbReference type="Proteomes" id="UP001107961"/>
    </source>
</evidence>
<dbReference type="InterPro" id="IPR028978">
    <property type="entry name" value="Chorismate_lyase_/UTRA_dom_sf"/>
</dbReference>
<comment type="caution">
    <text evidence="5">The sequence shown here is derived from an EMBL/GenBank/DDBJ whole genome shotgun (WGS) entry which is preliminary data.</text>
</comment>
<gene>
    <name evidence="5" type="primary">phnF</name>
    <name evidence="5" type="ORF">LZG35_21470</name>
</gene>
<organism evidence="5 6">
    <name type="scientific">Alloalcanivorax xenomutans</name>
    <dbReference type="NCBI Taxonomy" id="1094342"/>
    <lineage>
        <taxon>Bacteria</taxon>
        <taxon>Pseudomonadati</taxon>
        <taxon>Pseudomonadota</taxon>
        <taxon>Gammaproteobacteria</taxon>
        <taxon>Oceanospirillales</taxon>
        <taxon>Alcanivoracaceae</taxon>
        <taxon>Alloalcanivorax</taxon>
    </lineage>
</organism>
<sequence>MAIYQDVARALETEIREKLHSGDYLPSEIQLAQRFAINRHTVRRAIDELVQAGMVLRQQGKGTLVLEHSLQYRIGARGRFSESVEAMGHHSESRITGRGLLRADDALARKMWVQPGTEVFQIDTLRCIDGKPVTLISHYLPTEHCPGLDQHYQGGSLHELLEARYGFQLTRRQGLISAGMPSRQESLLLRYPRNMPLLKICSNNLCTRTGALVEYSVSRSRADCFEYKIEPRQNLTPEGEPSS</sequence>
<protein>
    <submittedName>
        <fullName evidence="5">Phosphonate metabolism transcriptional regulator PhnF</fullName>
    </submittedName>
</protein>
<dbReference type="InterPro" id="IPR000524">
    <property type="entry name" value="Tscrpt_reg_HTH_GntR"/>
</dbReference>
<reference evidence="5" key="1">
    <citation type="submission" date="2022-01" db="EMBL/GenBank/DDBJ databases">
        <authorList>
            <person name="Karlyshev A.V."/>
            <person name="Jaspars M."/>
        </authorList>
    </citation>
    <scope>NUCLEOTIDE SEQUENCE</scope>
    <source>
        <strain evidence="5">AGSA3-2</strain>
    </source>
</reference>
<dbReference type="RefSeq" id="WP_233926207.1">
    <property type="nucleotide sequence ID" value="NZ_JAJVKT010000045.1"/>
</dbReference>
<evidence type="ECO:0000256" key="2">
    <source>
        <dbReference type="ARBA" id="ARBA00023125"/>
    </source>
</evidence>
<evidence type="ECO:0000256" key="1">
    <source>
        <dbReference type="ARBA" id="ARBA00023015"/>
    </source>
</evidence>